<organism evidence="2 3">
    <name type="scientific">Citrus sinensis</name>
    <name type="common">Sweet orange</name>
    <name type="synonym">Citrus aurantium var. sinensis</name>
    <dbReference type="NCBI Taxonomy" id="2711"/>
    <lineage>
        <taxon>Eukaryota</taxon>
        <taxon>Viridiplantae</taxon>
        <taxon>Streptophyta</taxon>
        <taxon>Embryophyta</taxon>
        <taxon>Tracheophyta</taxon>
        <taxon>Spermatophyta</taxon>
        <taxon>Magnoliopsida</taxon>
        <taxon>eudicotyledons</taxon>
        <taxon>Gunneridae</taxon>
        <taxon>Pentapetalae</taxon>
        <taxon>rosids</taxon>
        <taxon>malvids</taxon>
        <taxon>Sapindales</taxon>
        <taxon>Rutaceae</taxon>
        <taxon>Aurantioideae</taxon>
        <taxon>Citrus</taxon>
    </lineage>
</organism>
<evidence type="ECO:0000313" key="2">
    <source>
        <dbReference type="EMBL" id="KDO49791.1"/>
    </source>
</evidence>
<keyword evidence="3" id="KW-1185">Reference proteome</keyword>
<dbReference type="Proteomes" id="UP000027120">
    <property type="component" value="Unassembled WGS sequence"/>
</dbReference>
<evidence type="ECO:0000256" key="1">
    <source>
        <dbReference type="SAM" id="MobiDB-lite"/>
    </source>
</evidence>
<dbReference type="EMBL" id="KK785100">
    <property type="protein sequence ID" value="KDO49791.1"/>
    <property type="molecule type" value="Genomic_DNA"/>
</dbReference>
<protein>
    <recommendedName>
        <fullName evidence="4">AB hydrolase-1 domain-containing protein</fullName>
    </recommendedName>
</protein>
<evidence type="ECO:0000313" key="3">
    <source>
        <dbReference type="Proteomes" id="UP000027120"/>
    </source>
</evidence>
<dbReference type="PANTHER" id="PTHR11005">
    <property type="entry name" value="LYSOSOMAL ACID LIPASE-RELATED"/>
    <property type="match status" value="1"/>
</dbReference>
<accession>A0A067EFW0</accession>
<sequence length="384" mass="42796">MFVLGYQNGAVLHINNPAGSNPSPRVRVRVPVVPLRALYAHRGVTEKKPSNVVRNKPKRKICTADELHYVAVPNSDWRLALWRYLPSPAAPQRNHPLLLLSGIGTNAIGYDLSPEYSFARYMSGQGFDTWILEVRGAGLSAHRVEFGEDSMITSANAKSTGGTTLSRESQSKSQLMETVMQSSQRLSGLLNEGEDPDAPQFFDLQERLSTSLEDFQKQLDLIVKNDWDFDHYLEEDVPAVMEYIRTLSKPKDGKLLAVGHSMGGILLYAMLSHCGNIPTKLISQLTTVFQEGGLCDRSGTFFYKDHIGKTNVPVLALAADQDLICPTEAVYETVKLIPEHLVSFKVFGEPRGPHYAHYDLVGSRLAAYQVYPCIIEFLTRHDMT</sequence>
<gene>
    <name evidence="2" type="ORF">CISIN_1g011833mg</name>
</gene>
<proteinExistence type="predicted"/>
<dbReference type="SUPFAM" id="SSF53474">
    <property type="entry name" value="alpha/beta-Hydrolases"/>
    <property type="match status" value="1"/>
</dbReference>
<feature type="region of interest" description="Disordered" evidence="1">
    <location>
        <begin position="155"/>
        <end position="174"/>
    </location>
</feature>
<dbReference type="AlphaFoldDB" id="A0A067EFW0"/>
<dbReference type="FunFam" id="3.40.50.1820:FF:000119">
    <property type="entry name" value="Alpha/beta hydrolase family protein"/>
    <property type="match status" value="1"/>
</dbReference>
<reference evidence="2 3" key="1">
    <citation type="submission" date="2014-04" db="EMBL/GenBank/DDBJ databases">
        <authorList>
            <consortium name="International Citrus Genome Consortium"/>
            <person name="Gmitter F."/>
            <person name="Chen C."/>
            <person name="Farmerie W."/>
            <person name="Harkins T."/>
            <person name="Desany B."/>
            <person name="Mohiuddin M."/>
            <person name="Kodira C."/>
            <person name="Borodovsky M."/>
            <person name="Lomsadze A."/>
            <person name="Burns P."/>
            <person name="Jenkins J."/>
            <person name="Prochnik S."/>
            <person name="Shu S."/>
            <person name="Chapman J."/>
            <person name="Pitluck S."/>
            <person name="Schmutz J."/>
            <person name="Rokhsar D."/>
        </authorList>
    </citation>
    <scope>NUCLEOTIDE SEQUENCE</scope>
</reference>
<name>A0A067EFW0_CITSI</name>
<evidence type="ECO:0008006" key="4">
    <source>
        <dbReference type="Google" id="ProtNLM"/>
    </source>
</evidence>
<dbReference type="Gene3D" id="3.40.50.1820">
    <property type="entry name" value="alpha/beta hydrolase"/>
    <property type="match status" value="2"/>
</dbReference>
<dbReference type="InterPro" id="IPR029058">
    <property type="entry name" value="AB_hydrolase_fold"/>
</dbReference>